<comment type="caution">
    <text evidence="6">Lacks conserved residue(s) required for the propagation of feature annotation.</text>
</comment>
<dbReference type="InterPro" id="IPR045851">
    <property type="entry name" value="AMP-bd_C_sf"/>
</dbReference>
<dbReference type="HAMAP" id="MF_01123">
    <property type="entry name" value="Ac_CoA_synth"/>
    <property type="match status" value="1"/>
</dbReference>
<proteinExistence type="inferred from homology"/>
<keyword evidence="6" id="KW-0460">Magnesium</keyword>
<dbReference type="GO" id="GO:0046872">
    <property type="term" value="F:metal ion binding"/>
    <property type="evidence" value="ECO:0007669"/>
    <property type="project" value="UniProtKB-KW"/>
</dbReference>
<dbReference type="CDD" id="cd05966">
    <property type="entry name" value="ACS"/>
    <property type="match status" value="1"/>
</dbReference>
<evidence type="ECO:0000256" key="5">
    <source>
        <dbReference type="ARBA" id="ARBA00022990"/>
    </source>
</evidence>
<dbReference type="Gene3D" id="3.30.300.30">
    <property type="match status" value="1"/>
</dbReference>
<keyword evidence="6" id="KW-0479">Metal-binding</keyword>
<comment type="function">
    <text evidence="6">Catalyzes the conversion of acetate into acetyl-CoA (AcCoA), an essential intermediate at the junction of anabolic and catabolic pathways. AcsA undergoes a two-step reaction. In the first half reaction, AcsA combines acetate with ATP to form acetyl-adenylate (AcAMP) intermediate. In the second half reaction, it can then transfer the acetyl group from AcAMP to the sulfhydryl group of CoA, forming the product AcCoA.</text>
</comment>
<evidence type="ECO:0000259" key="10">
    <source>
        <dbReference type="Pfam" id="PF16177"/>
    </source>
</evidence>
<feature type="binding site" evidence="6">
    <location>
        <position position="544"/>
    </location>
    <ligand>
        <name>ATP</name>
        <dbReference type="ChEBI" id="CHEBI:30616"/>
    </ligand>
</feature>
<evidence type="ECO:0000256" key="1">
    <source>
        <dbReference type="ARBA" id="ARBA00006432"/>
    </source>
</evidence>
<feature type="binding site" evidence="6">
    <location>
        <begin position="410"/>
        <end position="412"/>
    </location>
    <ligand>
        <name>ATP</name>
        <dbReference type="ChEBI" id="CHEBI:30616"/>
    </ligand>
</feature>
<dbReference type="GO" id="GO:0005524">
    <property type="term" value="F:ATP binding"/>
    <property type="evidence" value="ECO:0007669"/>
    <property type="project" value="UniProtKB-KW"/>
</dbReference>
<dbReference type="InterPro" id="IPR025110">
    <property type="entry name" value="AMP-bd_C"/>
</dbReference>
<feature type="binding site" evidence="6">
    <location>
        <position position="334"/>
    </location>
    <ligand>
        <name>CoA</name>
        <dbReference type="ChEBI" id="CHEBI:57287"/>
    </ligand>
</feature>
<dbReference type="InterPro" id="IPR032387">
    <property type="entry name" value="ACAS_N"/>
</dbReference>
<dbReference type="GO" id="GO:0019427">
    <property type="term" value="P:acetyl-CoA biosynthetic process from acetate"/>
    <property type="evidence" value="ECO:0007669"/>
    <property type="project" value="UniProtKB-UniRule"/>
</dbReference>
<feature type="domain" description="AMP-binding enzyme C-terminal" evidence="9">
    <location>
        <begin position="560"/>
        <end position="640"/>
    </location>
</feature>
<dbReference type="PROSITE" id="PS00455">
    <property type="entry name" value="AMP_BINDING"/>
    <property type="match status" value="1"/>
</dbReference>
<evidence type="ECO:0000256" key="6">
    <source>
        <dbReference type="HAMAP-Rule" id="MF_01123"/>
    </source>
</evidence>
<dbReference type="NCBIfam" id="NF001208">
    <property type="entry name" value="PRK00174.1"/>
    <property type="match status" value="1"/>
</dbReference>
<sequence length="677" mass="75345">MSKKKAVTKRITSSKNDTPSPDSISSVLTETRVFPPSREFAKKAHVGSMAALKRLRAEGEHDPVRFWERQARRLSWFAPWKQGLKWKHPHAQWFVGGRLNASYNCLDRHLDTWRGNKAALIWEGEPGEVRTYTYRQLHLDVSRCANVLRSLGVKAGDVVAIYMGMVPEAVVAMLACARIGATHNVVFGGFSAEALRERINDSNAVVLITQDVAMRRGEAVHLKTAADEALKDCPSIRHMIVYRRSAETKGTLKAGRDHWWHELMAHAPNVCPPAKLPSEHPLFILYTSGSTGKPKGILHTTAGYLTQVAYTSELVFDLHDDDVYFCTADIGWVTGHSYIVYGMLSNGATVLMYEGVPNHPGPDRFWDMIERHRVTIFYTAPTAIRAFMKWGEVWPRKHDLSSLRLLGTVGEPINPEAWIWYHTIIGGKRCPVVDTWWQTETGGIMIAPVPGATPTKPGTATLPLPGIMVDVVRKDGTSCKADEGGLLVVRHPWPGMLRTIYGNDERYRMAYWAEFPKTRTTPGWYFTGDGARRDKDGYVWIIGRVDDVVNVSGHRLGTAEIESALVSHKAVAEAAVVARPDAIKGNALVAFVTLKSGNGTADIAVLREELRAHVAREIGPIAKPDDIRFTESLPKTRSGKIMRRLLREVVTNNTVSGDTTTLEDLSVLEHLRTADDE</sequence>
<dbReference type="GO" id="GO:0003987">
    <property type="term" value="F:acetate-CoA ligase activity"/>
    <property type="evidence" value="ECO:0007669"/>
    <property type="project" value="UniProtKB-UniRule"/>
</dbReference>
<evidence type="ECO:0000313" key="11">
    <source>
        <dbReference type="EMBL" id="OJX57955.1"/>
    </source>
</evidence>
<comment type="catalytic activity">
    <reaction evidence="6">
        <text>acetate + ATP + CoA = acetyl-CoA + AMP + diphosphate</text>
        <dbReference type="Rhea" id="RHEA:23176"/>
        <dbReference type="ChEBI" id="CHEBI:30089"/>
        <dbReference type="ChEBI" id="CHEBI:30616"/>
        <dbReference type="ChEBI" id="CHEBI:33019"/>
        <dbReference type="ChEBI" id="CHEBI:57287"/>
        <dbReference type="ChEBI" id="CHEBI:57288"/>
        <dbReference type="ChEBI" id="CHEBI:456215"/>
        <dbReference type="EC" id="6.2.1.1"/>
    </reaction>
</comment>
<organism evidence="11 12">
    <name type="scientific">Candidatus Kapaibacterium thiocyanatum</name>
    <dbReference type="NCBI Taxonomy" id="1895771"/>
    <lineage>
        <taxon>Bacteria</taxon>
        <taxon>Pseudomonadati</taxon>
        <taxon>Candidatus Kapaibacteriota</taxon>
        <taxon>Candidatus Kapaibacteriia</taxon>
        <taxon>Candidatus Kapaibacteriales</taxon>
        <taxon>Candidatus Kapaibacteriaceae</taxon>
        <taxon>Candidatus Kapaibacterium</taxon>
    </lineage>
</organism>
<dbReference type="Pfam" id="PF13193">
    <property type="entry name" value="AMP-binding_C"/>
    <property type="match status" value="1"/>
</dbReference>
<accession>A0A1M3KZV5</accession>
<dbReference type="STRING" id="1895771.BGO89_06025"/>
<dbReference type="FunFam" id="3.40.50.12780:FF:000001">
    <property type="entry name" value="Acetyl-coenzyme A synthetase"/>
    <property type="match status" value="1"/>
</dbReference>
<dbReference type="InterPro" id="IPR011904">
    <property type="entry name" value="Ac_CoA_lig"/>
</dbReference>
<feature type="binding site" evidence="6">
    <location>
        <position position="358"/>
    </location>
    <ligand>
        <name>CoA</name>
        <dbReference type="ChEBI" id="CHEBI:57287"/>
    </ligand>
</feature>
<feature type="binding site" evidence="6">
    <location>
        <position position="571"/>
    </location>
    <ligand>
        <name>Mg(2+)</name>
        <dbReference type="ChEBI" id="CHEBI:18420"/>
    </ligand>
</feature>
<dbReference type="SUPFAM" id="SSF56801">
    <property type="entry name" value="Acetyl-CoA synthetase-like"/>
    <property type="match status" value="1"/>
</dbReference>
<dbReference type="GO" id="GO:0016208">
    <property type="term" value="F:AMP binding"/>
    <property type="evidence" value="ECO:0007669"/>
    <property type="project" value="InterPro"/>
</dbReference>
<dbReference type="GO" id="GO:0005829">
    <property type="term" value="C:cytosol"/>
    <property type="evidence" value="ECO:0007669"/>
    <property type="project" value="TreeGrafter"/>
</dbReference>
<feature type="binding site" evidence="6">
    <location>
        <position position="552"/>
    </location>
    <ligand>
        <name>CoA</name>
        <dbReference type="ChEBI" id="CHEBI:57287"/>
    </ligand>
</feature>
<evidence type="ECO:0000256" key="7">
    <source>
        <dbReference type="SAM" id="MobiDB-lite"/>
    </source>
</evidence>
<name>A0A1M3KZV5_9BACT</name>
<dbReference type="Pfam" id="PF00501">
    <property type="entry name" value="AMP-binding"/>
    <property type="match status" value="1"/>
</dbReference>
<keyword evidence="3 6" id="KW-0547">Nucleotide-binding</keyword>
<feature type="modified residue" description="N6-acetyllysine" evidence="6">
    <location>
        <position position="640"/>
    </location>
</feature>
<feature type="binding site" evidence="6">
    <location>
        <position position="568"/>
    </location>
    <ligand>
        <name>Mg(2+)</name>
        <dbReference type="ChEBI" id="CHEBI:18420"/>
    </ligand>
</feature>
<evidence type="ECO:0000259" key="8">
    <source>
        <dbReference type="Pfam" id="PF00501"/>
    </source>
</evidence>
<feature type="binding site" evidence="6">
    <location>
        <position position="529"/>
    </location>
    <ligand>
        <name>ATP</name>
        <dbReference type="ChEBI" id="CHEBI:30616"/>
    </ligand>
</feature>
<evidence type="ECO:0000256" key="3">
    <source>
        <dbReference type="ARBA" id="ARBA00022741"/>
    </source>
</evidence>
<evidence type="ECO:0000313" key="12">
    <source>
        <dbReference type="Proteomes" id="UP000184233"/>
    </source>
</evidence>
<dbReference type="EMBL" id="MKVH01000020">
    <property type="protein sequence ID" value="OJX57955.1"/>
    <property type="molecule type" value="Genomic_DNA"/>
</dbReference>
<feature type="binding site" evidence="6">
    <location>
        <begin position="215"/>
        <end position="218"/>
    </location>
    <ligand>
        <name>CoA</name>
        <dbReference type="ChEBI" id="CHEBI:57287"/>
    </ligand>
</feature>
<dbReference type="PANTHER" id="PTHR24095">
    <property type="entry name" value="ACETYL-COENZYME A SYNTHETASE"/>
    <property type="match status" value="1"/>
</dbReference>
<gene>
    <name evidence="6" type="primary">acsA</name>
    <name evidence="11" type="ORF">BGO89_06025</name>
</gene>
<feature type="domain" description="Acetyl-coenzyme A synthetase N-terminal" evidence="10">
    <location>
        <begin position="54"/>
        <end position="105"/>
    </location>
</feature>
<keyword evidence="5 6" id="KW-0007">Acetylation</keyword>
<protein>
    <recommendedName>
        <fullName evidence="6">Acetyl-coenzyme A synthetase</fullName>
        <shortName evidence="6">AcCoA synthetase</shortName>
        <shortName evidence="6">Acs</shortName>
        <ecNumber evidence="6">6.2.1.1</ecNumber>
    </recommendedName>
    <alternativeName>
        <fullName evidence="6">Acetate--CoA ligase</fullName>
    </alternativeName>
    <alternativeName>
        <fullName evidence="6">Acyl-activating enzyme</fullName>
    </alternativeName>
</protein>
<dbReference type="InterPro" id="IPR042099">
    <property type="entry name" value="ANL_N_sf"/>
</dbReference>
<dbReference type="Gene3D" id="3.40.50.12780">
    <property type="entry name" value="N-terminal domain of ligase-like"/>
    <property type="match status" value="1"/>
</dbReference>
<dbReference type="PANTHER" id="PTHR24095:SF14">
    <property type="entry name" value="ACETYL-COENZYME A SYNTHETASE 1"/>
    <property type="match status" value="1"/>
</dbReference>
<dbReference type="AlphaFoldDB" id="A0A1M3KZV5"/>
<feature type="binding site" evidence="6">
    <location>
        <begin position="434"/>
        <end position="439"/>
    </location>
    <ligand>
        <name>ATP</name>
        <dbReference type="ChEBI" id="CHEBI:30616"/>
    </ligand>
</feature>
<dbReference type="Proteomes" id="UP000184233">
    <property type="component" value="Unassembled WGS sequence"/>
</dbReference>
<evidence type="ECO:0000256" key="2">
    <source>
        <dbReference type="ARBA" id="ARBA00022598"/>
    </source>
</evidence>
<keyword evidence="4 6" id="KW-0067">ATP-binding</keyword>
<feature type="binding site" evidence="6">
    <location>
        <position position="555"/>
    </location>
    <ligand>
        <name>ATP</name>
        <dbReference type="ChEBI" id="CHEBI:30616"/>
    </ligand>
</feature>
<evidence type="ECO:0000259" key="9">
    <source>
        <dbReference type="Pfam" id="PF13193"/>
    </source>
</evidence>
<comment type="caution">
    <text evidence="11">The sequence shown here is derived from an EMBL/GenBank/DDBJ whole genome shotgun (WGS) entry which is preliminary data.</text>
</comment>
<comment type="PTM">
    <text evidence="6">Acetylated. Deacetylation by the SIR2-homolog deacetylase activates the enzyme.</text>
</comment>
<feature type="region of interest" description="Disordered" evidence="7">
    <location>
        <begin position="1"/>
        <end position="26"/>
    </location>
</feature>
<dbReference type="InterPro" id="IPR000873">
    <property type="entry name" value="AMP-dep_synth/lig_dom"/>
</dbReference>
<dbReference type="Pfam" id="PF16177">
    <property type="entry name" value="ACAS_N"/>
    <property type="match status" value="1"/>
</dbReference>
<dbReference type="InterPro" id="IPR020845">
    <property type="entry name" value="AMP-binding_CS"/>
</dbReference>
<dbReference type="NCBIfam" id="TIGR02188">
    <property type="entry name" value="Ac_CoA_lig_AcsA"/>
    <property type="match status" value="1"/>
</dbReference>
<dbReference type="EC" id="6.2.1.1" evidence="6"/>
<comment type="cofactor">
    <cofactor evidence="6">
        <name>Mg(2+)</name>
        <dbReference type="ChEBI" id="CHEBI:18420"/>
    </cofactor>
</comment>
<reference evidence="11 12" key="1">
    <citation type="submission" date="2016-09" db="EMBL/GenBank/DDBJ databases">
        <title>Genome-resolved meta-omics ties microbial dynamics to process performance in biotechnology for thiocyanate degradation.</title>
        <authorList>
            <person name="Kantor R.S."/>
            <person name="Huddy R.J."/>
            <person name="Iyer R."/>
            <person name="Thomas B.C."/>
            <person name="Brown C.T."/>
            <person name="Anantharaman K."/>
            <person name="Tringe S."/>
            <person name="Hettich R.L."/>
            <person name="Harrison S.T."/>
            <person name="Banfield J.F."/>
        </authorList>
    </citation>
    <scope>NUCLEOTIDE SEQUENCE [LARGE SCALE GENOMIC DNA]</scope>
    <source>
        <strain evidence="11">59-99</strain>
    </source>
</reference>
<feature type="domain" description="AMP-dependent synthetase/ligase" evidence="8">
    <location>
        <begin position="113"/>
        <end position="493"/>
    </location>
</feature>
<feature type="binding site" evidence="6">
    <location>
        <position position="566"/>
    </location>
    <ligand>
        <name>Mg(2+)</name>
        <dbReference type="ChEBI" id="CHEBI:18420"/>
    </ligand>
</feature>
<evidence type="ECO:0000256" key="4">
    <source>
        <dbReference type="ARBA" id="ARBA00022840"/>
    </source>
</evidence>
<comment type="similarity">
    <text evidence="1 6">Belongs to the ATP-dependent AMP-binding enzyme family.</text>
</comment>
<feature type="compositionally biased region" description="Polar residues" evidence="7">
    <location>
        <begin position="10"/>
        <end position="26"/>
    </location>
</feature>
<keyword evidence="2 6" id="KW-0436">Ligase</keyword>